<keyword evidence="2" id="KW-0812">Transmembrane</keyword>
<dbReference type="AlphaFoldDB" id="A0A830HMQ7"/>
<dbReference type="SUPFAM" id="SSF101447">
    <property type="entry name" value="Formin homology 2 domain (FH2 domain)"/>
    <property type="match status" value="1"/>
</dbReference>
<dbReference type="Proteomes" id="UP000660262">
    <property type="component" value="Unassembled WGS sequence"/>
</dbReference>
<sequence>MVLQVTAASMRASLAGVSSSSLSRSNSLTRHETTCSSACGARKQPRLSLLKNSSNTTSLGLPAIQRTPTRRKLVRTSAISLNPWARATAPPPPPPPPPPPAVNNNMVSSFGLLQNALPIATASVATVANAARAFASKRLVTFVAKPGGFMYMVAVAVGALLAWAVRALMLSERKVPRAKEGHHYCPSCNGFGFHRCTICSGRGVLHWEGKFTHVTPCPDCLGRRIQRCHTCLGNSERKVWKHLKVKDAYAKGGLLWYLTEVEQKLSKEKNADIDISRYRRVLGASAANERAAYRVKRNASKSFVSDARSATAYESVDDGILSRLLRNPNVEREERLRLEEEAKMQLAGASPGSPTPPALANGVTIAGNPKPVSTRTVGGVLGEAPLCTYEETIVTEARERFAPKKRVSKKRREPGRRNVEWGAIGWSTDD</sequence>
<feature type="region of interest" description="Disordered" evidence="1">
    <location>
        <begin position="84"/>
        <end position="103"/>
    </location>
</feature>
<reference evidence="3" key="1">
    <citation type="submission" date="2020-10" db="EMBL/GenBank/DDBJ databases">
        <title>Unveiling of a novel bifunctional photoreceptor, Dualchrome1, isolated from a cosmopolitan green alga.</title>
        <authorList>
            <person name="Suzuki S."/>
            <person name="Kawachi M."/>
        </authorList>
    </citation>
    <scope>NUCLEOTIDE SEQUENCE</scope>
    <source>
        <strain evidence="3">NIES 2893</strain>
    </source>
</reference>
<name>A0A830HMQ7_9CHLO</name>
<gene>
    <name evidence="3" type="ORF">PPROV_000521400</name>
</gene>
<organism evidence="3 4">
    <name type="scientific">Pycnococcus provasolii</name>
    <dbReference type="NCBI Taxonomy" id="41880"/>
    <lineage>
        <taxon>Eukaryota</taxon>
        <taxon>Viridiplantae</taxon>
        <taxon>Chlorophyta</taxon>
        <taxon>Pseudoscourfieldiophyceae</taxon>
        <taxon>Pseudoscourfieldiales</taxon>
        <taxon>Pycnococcaceae</taxon>
        <taxon>Pycnococcus</taxon>
    </lineage>
</organism>
<dbReference type="EMBL" id="BNJQ01000013">
    <property type="protein sequence ID" value="GHP06469.1"/>
    <property type="molecule type" value="Genomic_DNA"/>
</dbReference>
<protein>
    <submittedName>
        <fullName evidence="3">Uncharacterized protein</fullName>
    </submittedName>
</protein>
<accession>A0A830HMQ7</accession>
<keyword evidence="2" id="KW-0472">Membrane</keyword>
<feature type="region of interest" description="Disordered" evidence="1">
    <location>
        <begin position="403"/>
        <end position="430"/>
    </location>
</feature>
<keyword evidence="2" id="KW-1133">Transmembrane helix</keyword>
<evidence type="ECO:0000313" key="3">
    <source>
        <dbReference type="EMBL" id="GHP06469.1"/>
    </source>
</evidence>
<dbReference type="InterPro" id="IPR036410">
    <property type="entry name" value="HSP_DnaJ_Cys-rich_dom_sf"/>
</dbReference>
<keyword evidence="4" id="KW-1185">Reference proteome</keyword>
<evidence type="ECO:0000256" key="2">
    <source>
        <dbReference type="SAM" id="Phobius"/>
    </source>
</evidence>
<feature type="transmembrane region" description="Helical" evidence="2">
    <location>
        <begin position="148"/>
        <end position="169"/>
    </location>
</feature>
<feature type="compositionally biased region" description="Basic residues" evidence="1">
    <location>
        <begin position="403"/>
        <end position="414"/>
    </location>
</feature>
<dbReference type="SUPFAM" id="SSF57938">
    <property type="entry name" value="DnaJ/Hsp40 cysteine-rich domain"/>
    <property type="match status" value="1"/>
</dbReference>
<feature type="compositionally biased region" description="Pro residues" evidence="1">
    <location>
        <begin position="89"/>
        <end position="101"/>
    </location>
</feature>
<dbReference type="PANTHER" id="PTHR15852">
    <property type="entry name" value="PLASTID TRANSCRIPTIONALLY ACTIVE PROTEIN"/>
    <property type="match status" value="1"/>
</dbReference>
<comment type="caution">
    <text evidence="3">The sequence shown here is derived from an EMBL/GenBank/DDBJ whole genome shotgun (WGS) entry which is preliminary data.</text>
</comment>
<evidence type="ECO:0000313" key="4">
    <source>
        <dbReference type="Proteomes" id="UP000660262"/>
    </source>
</evidence>
<evidence type="ECO:0000256" key="1">
    <source>
        <dbReference type="SAM" id="MobiDB-lite"/>
    </source>
</evidence>
<proteinExistence type="predicted"/>
<dbReference type="PANTHER" id="PTHR15852:SF54">
    <property type="entry name" value="PROTEIN SSUH2 HOMOLOG"/>
    <property type="match status" value="1"/>
</dbReference>